<reference evidence="1 2" key="1">
    <citation type="submission" date="2018-05" db="EMBL/GenBank/DDBJ databases">
        <title>Legionella qingyii sp.nov., whole genome shotgun sequence.</title>
        <authorList>
            <person name="Wu H."/>
            <person name="Zhu Q."/>
            <person name="Hu C."/>
        </authorList>
    </citation>
    <scope>NUCLEOTIDE SEQUENCE [LARGE SCALE GENOMIC DNA]</scope>
    <source>
        <strain evidence="1 2">HEB18</strain>
    </source>
</reference>
<name>A0A317TYZ7_9GAMM</name>
<sequence>MLSHLKAVSKVGWVGGNVVGSKVEKDNVVVSDKVVGWGNDSRILVRGAGNKSNVYLKDMLVLD</sequence>
<protein>
    <submittedName>
        <fullName evidence="1">Uncharacterized protein</fullName>
    </submittedName>
</protein>
<organism evidence="1 2">
    <name type="scientific">Legionella qingyii</name>
    <dbReference type="NCBI Taxonomy" id="2184757"/>
    <lineage>
        <taxon>Bacteria</taxon>
        <taxon>Pseudomonadati</taxon>
        <taxon>Pseudomonadota</taxon>
        <taxon>Gammaproteobacteria</taxon>
        <taxon>Legionellales</taxon>
        <taxon>Legionellaceae</taxon>
        <taxon>Legionella</taxon>
    </lineage>
</organism>
<dbReference type="AlphaFoldDB" id="A0A317TYZ7"/>
<accession>A0A317TYZ7</accession>
<dbReference type="EMBL" id="QHJG01000025">
    <property type="protein sequence ID" value="PWY54913.1"/>
    <property type="molecule type" value="Genomic_DNA"/>
</dbReference>
<comment type="caution">
    <text evidence="1">The sequence shown here is derived from an EMBL/GenBank/DDBJ whole genome shotgun (WGS) entry which is preliminary data.</text>
</comment>
<gene>
    <name evidence="1" type="ORF">DGG96_14560</name>
</gene>
<evidence type="ECO:0000313" key="2">
    <source>
        <dbReference type="Proteomes" id="UP000247152"/>
    </source>
</evidence>
<evidence type="ECO:0000313" key="1">
    <source>
        <dbReference type="EMBL" id="PWY54913.1"/>
    </source>
</evidence>
<proteinExistence type="predicted"/>
<dbReference type="Proteomes" id="UP000247152">
    <property type="component" value="Unassembled WGS sequence"/>
</dbReference>